<evidence type="ECO:0000313" key="2">
    <source>
        <dbReference type="EMBL" id="QHQ60537.1"/>
    </source>
</evidence>
<dbReference type="AlphaFoldDB" id="A0A6P1TJS0"/>
<dbReference type="KEGG" id="anr:Ana3638_06950"/>
<keyword evidence="3" id="KW-1185">Reference proteome</keyword>
<dbReference type="RefSeq" id="WP_161837373.1">
    <property type="nucleotide sequence ID" value="NZ_CP048000.1"/>
</dbReference>
<feature type="transmembrane region" description="Helical" evidence="1">
    <location>
        <begin position="50"/>
        <end position="72"/>
    </location>
</feature>
<organism evidence="2 3">
    <name type="scientific">Anaerocolumna sedimenticola</name>
    <dbReference type="NCBI Taxonomy" id="2696063"/>
    <lineage>
        <taxon>Bacteria</taxon>
        <taxon>Bacillati</taxon>
        <taxon>Bacillota</taxon>
        <taxon>Clostridia</taxon>
        <taxon>Lachnospirales</taxon>
        <taxon>Lachnospiraceae</taxon>
        <taxon>Anaerocolumna</taxon>
    </lineage>
</organism>
<name>A0A6P1TJS0_9FIRM</name>
<gene>
    <name evidence="2" type="ORF">Ana3638_06950</name>
</gene>
<protein>
    <recommendedName>
        <fullName evidence="4">DUF2933 domain-containing protein</fullName>
    </recommendedName>
</protein>
<evidence type="ECO:0000313" key="3">
    <source>
        <dbReference type="Proteomes" id="UP000464314"/>
    </source>
</evidence>
<keyword evidence="1" id="KW-0472">Membrane</keyword>
<sequence length="93" mass="10152">MLFQKKSKDTADSNRNSHNPLKLIGMMGMCCLLPILIIAILPFLNINNPGANVVISGLSSFICPIMMGLMMIGMLRGGKHKGCCKEENSESIR</sequence>
<dbReference type="Proteomes" id="UP000464314">
    <property type="component" value="Chromosome"/>
</dbReference>
<evidence type="ECO:0008006" key="4">
    <source>
        <dbReference type="Google" id="ProtNLM"/>
    </source>
</evidence>
<evidence type="ECO:0000256" key="1">
    <source>
        <dbReference type="SAM" id="Phobius"/>
    </source>
</evidence>
<reference evidence="2 3" key="1">
    <citation type="submission" date="2020-01" db="EMBL/GenBank/DDBJ databases">
        <title>Genome analysis of Anaerocolumna sp. CBA3638.</title>
        <authorList>
            <person name="Kim J."/>
            <person name="Roh S.W."/>
        </authorList>
    </citation>
    <scope>NUCLEOTIDE SEQUENCE [LARGE SCALE GENOMIC DNA]</scope>
    <source>
        <strain evidence="2 3">CBA3638</strain>
    </source>
</reference>
<accession>A0A6P1TJS0</accession>
<dbReference type="EMBL" id="CP048000">
    <property type="protein sequence ID" value="QHQ60537.1"/>
    <property type="molecule type" value="Genomic_DNA"/>
</dbReference>
<keyword evidence="1" id="KW-0812">Transmembrane</keyword>
<keyword evidence="1" id="KW-1133">Transmembrane helix</keyword>
<feature type="transmembrane region" description="Helical" evidence="1">
    <location>
        <begin position="21"/>
        <end position="44"/>
    </location>
</feature>
<proteinExistence type="predicted"/>